<organism evidence="1 2">
    <name type="scientific">Lysinibacillus mangiferihumi</name>
    <dbReference type="NCBI Taxonomy" id="1130819"/>
    <lineage>
        <taxon>Bacteria</taxon>
        <taxon>Bacillati</taxon>
        <taxon>Bacillota</taxon>
        <taxon>Bacilli</taxon>
        <taxon>Bacillales</taxon>
        <taxon>Bacillaceae</taxon>
        <taxon>Lysinibacillus</taxon>
    </lineage>
</organism>
<reference evidence="1 2" key="1">
    <citation type="submission" date="2019-04" db="EMBL/GenBank/DDBJ databases">
        <title>Lysinibacillus genome sequencing.</title>
        <authorList>
            <person name="Dunlap C."/>
        </authorList>
    </citation>
    <scope>NUCLEOTIDE SEQUENCE [LARGE SCALE GENOMIC DNA]</scope>
    <source>
        <strain evidence="1 2">CCTCC AB 2010389</strain>
    </source>
</reference>
<keyword evidence="2" id="KW-1185">Reference proteome</keyword>
<evidence type="ECO:0000313" key="2">
    <source>
        <dbReference type="Proteomes" id="UP000308744"/>
    </source>
</evidence>
<protein>
    <submittedName>
        <fullName evidence="1">Uncharacterized protein</fullName>
    </submittedName>
</protein>
<dbReference type="AlphaFoldDB" id="A0A4V6X5S7"/>
<evidence type="ECO:0000313" key="1">
    <source>
        <dbReference type="EMBL" id="TKI53133.1"/>
    </source>
</evidence>
<dbReference type="EMBL" id="SZPU01000133">
    <property type="protein sequence ID" value="TKI53133.1"/>
    <property type="molecule type" value="Genomic_DNA"/>
</dbReference>
<gene>
    <name evidence="1" type="ORF">FC756_25650</name>
</gene>
<sequence length="63" mass="7267">MRIGYSHADVYDRESEYWQDIEDAENAQIEAQKNLSKAATDDKQIQKINQNQITGILPQEDAK</sequence>
<comment type="caution">
    <text evidence="1">The sequence shown here is derived from an EMBL/GenBank/DDBJ whole genome shotgun (WGS) entry which is preliminary data.</text>
</comment>
<proteinExistence type="predicted"/>
<dbReference type="RefSeq" id="WP_107896658.1">
    <property type="nucleotide sequence ID" value="NZ_PYWM01000022.1"/>
</dbReference>
<name>A0A4V6X5S7_9BACI</name>
<accession>A0A4V6X5S7</accession>
<dbReference type="Proteomes" id="UP000308744">
    <property type="component" value="Unassembled WGS sequence"/>
</dbReference>